<gene>
    <name evidence="1" type="ORF">CV102_17690</name>
</gene>
<accession>A0A8J8Q2Q2</accession>
<name>A0A8J8Q2Q2_9EURY</name>
<dbReference type="EMBL" id="PHNJ01000010">
    <property type="protein sequence ID" value="TYL37438.1"/>
    <property type="molecule type" value="Genomic_DNA"/>
</dbReference>
<evidence type="ECO:0000313" key="2">
    <source>
        <dbReference type="Proteomes" id="UP000766904"/>
    </source>
</evidence>
<dbReference type="AlphaFoldDB" id="A0A8J8Q2Q2"/>
<comment type="caution">
    <text evidence="1">The sequence shown here is derived from an EMBL/GenBank/DDBJ whole genome shotgun (WGS) entry which is preliminary data.</text>
</comment>
<protein>
    <submittedName>
        <fullName evidence="1">Uncharacterized protein</fullName>
    </submittedName>
</protein>
<sequence length="89" mass="9556">MNANGSNNVSIAEEVVEGDIVRVRARDKTIVAEVEGVLTLPMRESVWLSPPDASERYAITHGGELVLYSDEVGAAAKYGPVEELEIAEA</sequence>
<organism evidence="1 2">
    <name type="scientific">Natronococcus pandeyae</name>
    <dbReference type="NCBI Taxonomy" id="2055836"/>
    <lineage>
        <taxon>Archaea</taxon>
        <taxon>Methanobacteriati</taxon>
        <taxon>Methanobacteriota</taxon>
        <taxon>Stenosarchaea group</taxon>
        <taxon>Halobacteria</taxon>
        <taxon>Halobacteriales</taxon>
        <taxon>Natrialbaceae</taxon>
        <taxon>Natronococcus</taxon>
    </lineage>
</organism>
<reference evidence="1" key="1">
    <citation type="submission" date="2017-11" db="EMBL/GenBank/DDBJ databases">
        <authorList>
            <person name="Kajale S.C."/>
            <person name="Sharma A."/>
        </authorList>
    </citation>
    <scope>NUCLEOTIDE SEQUENCE</scope>
    <source>
        <strain evidence="1">LS1_42</strain>
    </source>
</reference>
<dbReference type="Proteomes" id="UP000766904">
    <property type="component" value="Unassembled WGS sequence"/>
</dbReference>
<proteinExistence type="predicted"/>
<keyword evidence="2" id="KW-1185">Reference proteome</keyword>
<dbReference type="RefSeq" id="WP_148859298.1">
    <property type="nucleotide sequence ID" value="NZ_PHNJ01000010.1"/>
</dbReference>
<evidence type="ECO:0000313" key="1">
    <source>
        <dbReference type="EMBL" id="TYL37438.1"/>
    </source>
</evidence>